<accession>A0A8S0S8B0</accession>
<dbReference type="EMBL" id="CACTIH010003927">
    <property type="protein sequence ID" value="CAA2987476.1"/>
    <property type="molecule type" value="Genomic_DNA"/>
</dbReference>
<dbReference type="AlphaFoldDB" id="A0A8S0S8B0"/>
<protein>
    <recommendedName>
        <fullName evidence="4">DUF1985 domain-containing protein</fullName>
    </recommendedName>
</protein>
<evidence type="ECO:0008006" key="4">
    <source>
        <dbReference type="Google" id="ProtNLM"/>
    </source>
</evidence>
<name>A0A8S0S8B0_OLEEU</name>
<dbReference type="Proteomes" id="UP000594638">
    <property type="component" value="Unassembled WGS sequence"/>
</dbReference>
<gene>
    <name evidence="2" type="ORF">OLEA9_A094014</name>
</gene>
<sequence length="247" mass="27922">MLHKDIDPCTEIVLAAFDWNSRYTLESNALNNNVGIDMEMLSIVDDLNLFFSYPWGRISYGRLIRGFRGHWTRKFLDATKKKKKAISYTVHNFPIAVQGQFAPQFHTERLGTPEESTSNDETSDESHGGSETSGEEKESRADDSEEVEGEDLEDHDSGDSEVEGVHHLSPDDLDEEQDMLSAETEHLRDTADIEPCPDNDPVPVPTRTDEVQGGGVTTTRRRSARLRRSTLATRTPYTRESAKQKHR</sequence>
<evidence type="ECO:0000256" key="1">
    <source>
        <dbReference type="SAM" id="MobiDB-lite"/>
    </source>
</evidence>
<evidence type="ECO:0000313" key="3">
    <source>
        <dbReference type="Proteomes" id="UP000594638"/>
    </source>
</evidence>
<feature type="compositionally biased region" description="Acidic residues" evidence="1">
    <location>
        <begin position="143"/>
        <end position="154"/>
    </location>
</feature>
<comment type="caution">
    <text evidence="2">The sequence shown here is derived from an EMBL/GenBank/DDBJ whole genome shotgun (WGS) entry which is preliminary data.</text>
</comment>
<dbReference type="Gramene" id="OE9A094014T1">
    <property type="protein sequence ID" value="OE9A094014C1"/>
    <property type="gene ID" value="OE9A094014"/>
</dbReference>
<feature type="compositionally biased region" description="Basic residues" evidence="1">
    <location>
        <begin position="219"/>
        <end position="228"/>
    </location>
</feature>
<feature type="compositionally biased region" description="Basic and acidic residues" evidence="1">
    <location>
        <begin position="155"/>
        <end position="170"/>
    </location>
</feature>
<feature type="region of interest" description="Disordered" evidence="1">
    <location>
        <begin position="110"/>
        <end position="247"/>
    </location>
</feature>
<proteinExistence type="predicted"/>
<evidence type="ECO:0000313" key="2">
    <source>
        <dbReference type="EMBL" id="CAA2987476.1"/>
    </source>
</evidence>
<keyword evidence="3" id="KW-1185">Reference proteome</keyword>
<feature type="compositionally biased region" description="Basic and acidic residues" evidence="1">
    <location>
        <begin position="124"/>
        <end position="142"/>
    </location>
</feature>
<organism evidence="2 3">
    <name type="scientific">Olea europaea subsp. europaea</name>
    <dbReference type="NCBI Taxonomy" id="158383"/>
    <lineage>
        <taxon>Eukaryota</taxon>
        <taxon>Viridiplantae</taxon>
        <taxon>Streptophyta</taxon>
        <taxon>Embryophyta</taxon>
        <taxon>Tracheophyta</taxon>
        <taxon>Spermatophyta</taxon>
        <taxon>Magnoliopsida</taxon>
        <taxon>eudicotyledons</taxon>
        <taxon>Gunneridae</taxon>
        <taxon>Pentapetalae</taxon>
        <taxon>asterids</taxon>
        <taxon>lamiids</taxon>
        <taxon>Lamiales</taxon>
        <taxon>Oleaceae</taxon>
        <taxon>Oleeae</taxon>
        <taxon>Olea</taxon>
    </lineage>
</organism>
<reference evidence="2 3" key="1">
    <citation type="submission" date="2019-12" db="EMBL/GenBank/DDBJ databases">
        <authorList>
            <person name="Alioto T."/>
            <person name="Alioto T."/>
            <person name="Gomez Garrido J."/>
        </authorList>
    </citation>
    <scope>NUCLEOTIDE SEQUENCE [LARGE SCALE GENOMIC DNA]</scope>
</reference>
<dbReference type="OrthoDB" id="1930729at2759"/>